<reference evidence="6 7" key="1">
    <citation type="journal article" date="2020" name="IScience">
        <title>Genome Sequencing of the Endangered Kingdonia uniflora (Circaeasteraceae, Ranunculales) Reveals Potential Mechanisms of Evolutionary Specialization.</title>
        <authorList>
            <person name="Sun Y."/>
            <person name="Deng T."/>
            <person name="Zhang A."/>
            <person name="Moore M.J."/>
            <person name="Landis J.B."/>
            <person name="Lin N."/>
            <person name="Zhang H."/>
            <person name="Zhang X."/>
            <person name="Huang J."/>
            <person name="Zhang X."/>
            <person name="Sun H."/>
            <person name="Wang H."/>
        </authorList>
    </citation>
    <scope>NUCLEOTIDE SEQUENCE [LARGE SCALE GENOMIC DNA]</scope>
    <source>
        <strain evidence="6">TB1705</strain>
        <tissue evidence="6">Leaf</tissue>
    </source>
</reference>
<evidence type="ECO:0000259" key="5">
    <source>
        <dbReference type="PROSITE" id="PS50600"/>
    </source>
</evidence>
<dbReference type="PANTHER" id="PTHR46915">
    <property type="entry name" value="UBIQUITIN-LIKE PROTEASE 4-RELATED"/>
    <property type="match status" value="1"/>
</dbReference>
<keyword evidence="7" id="KW-1185">Reference proteome</keyword>
<dbReference type="GO" id="GO:0008234">
    <property type="term" value="F:cysteine-type peptidase activity"/>
    <property type="evidence" value="ECO:0007669"/>
    <property type="project" value="UniProtKB-KW"/>
</dbReference>
<protein>
    <recommendedName>
        <fullName evidence="5">Ubiquitin-like protease family profile domain-containing protein</fullName>
    </recommendedName>
</protein>
<evidence type="ECO:0000256" key="4">
    <source>
        <dbReference type="ARBA" id="ARBA00022807"/>
    </source>
</evidence>
<dbReference type="SUPFAM" id="SSF54001">
    <property type="entry name" value="Cysteine proteinases"/>
    <property type="match status" value="1"/>
</dbReference>
<comment type="caution">
    <text evidence="6">The sequence shown here is derived from an EMBL/GenBank/DDBJ whole genome shotgun (WGS) entry which is preliminary data.</text>
</comment>
<dbReference type="Gene3D" id="3.40.395.10">
    <property type="entry name" value="Adenoviral Proteinase, Chain A"/>
    <property type="match status" value="1"/>
</dbReference>
<gene>
    <name evidence="6" type="ORF">GIB67_007103</name>
</gene>
<comment type="similarity">
    <text evidence="1">Belongs to the peptidase C48 family.</text>
</comment>
<dbReference type="Proteomes" id="UP000541444">
    <property type="component" value="Unassembled WGS sequence"/>
</dbReference>
<sequence length="372" mass="42514">MGRSPLENVRFLKFRGRVGFSALVGCLQAHLMRSSPRTASGIMLEDRCLLKMTGMREQYGGNYLIESLCLEEQDGRIILNKFLSGDYKQSELVLVDEDDEDDCINIRPQQEEPVERNKEVKIYYPSRKDPESVEICYLDIKCLAPATFLSSTIMNFYIRYLQRPVSATGKSRGDYHFSNTYFYGKLKEAVSNKNRDKGNFFTKFRRWWKGINIFQKAYILLPIHENLHWSLVIICIPDKEDESGPIVLHLDSLGYHNSRGIFQNIKRGDGSQDLICLQINRHEKVTNMDDRDVEEVSQGSEKHCHDLDIDLSLHNENLGGGADNINGLVHVKLSEQDADGVHIPLIGASLLMRRVIRVETMRSKSGGETLLI</sequence>
<dbReference type="GO" id="GO:0016926">
    <property type="term" value="P:protein desumoylation"/>
    <property type="evidence" value="ECO:0007669"/>
    <property type="project" value="UniProtKB-ARBA"/>
</dbReference>
<name>A0A7J7MLA2_9MAGN</name>
<evidence type="ECO:0000313" key="7">
    <source>
        <dbReference type="Proteomes" id="UP000541444"/>
    </source>
</evidence>
<proteinExistence type="inferred from homology"/>
<dbReference type="AlphaFoldDB" id="A0A7J7MLA2"/>
<keyword evidence="2" id="KW-0645">Protease</keyword>
<feature type="domain" description="Ubiquitin-like protease family profile" evidence="5">
    <location>
        <begin position="133"/>
        <end position="315"/>
    </location>
</feature>
<dbReference type="InterPro" id="IPR003653">
    <property type="entry name" value="Peptidase_C48_C"/>
</dbReference>
<evidence type="ECO:0000256" key="1">
    <source>
        <dbReference type="ARBA" id="ARBA00005234"/>
    </source>
</evidence>
<dbReference type="InterPro" id="IPR038765">
    <property type="entry name" value="Papain-like_cys_pep_sf"/>
</dbReference>
<keyword evidence="4" id="KW-0788">Thiol protease</keyword>
<dbReference type="PANTHER" id="PTHR46915:SF2">
    <property type="entry name" value="UBIQUITIN-LIKE PROTEASE 4"/>
    <property type="match status" value="1"/>
</dbReference>
<keyword evidence="3" id="KW-0378">Hydrolase</keyword>
<evidence type="ECO:0000256" key="3">
    <source>
        <dbReference type="ARBA" id="ARBA00022801"/>
    </source>
</evidence>
<dbReference type="EMBL" id="JACGCM010001406">
    <property type="protein sequence ID" value="KAF6155666.1"/>
    <property type="molecule type" value="Genomic_DNA"/>
</dbReference>
<dbReference type="GO" id="GO:0006508">
    <property type="term" value="P:proteolysis"/>
    <property type="evidence" value="ECO:0007669"/>
    <property type="project" value="UniProtKB-KW"/>
</dbReference>
<dbReference type="Pfam" id="PF02902">
    <property type="entry name" value="Peptidase_C48"/>
    <property type="match status" value="1"/>
</dbReference>
<evidence type="ECO:0000313" key="6">
    <source>
        <dbReference type="EMBL" id="KAF6155666.1"/>
    </source>
</evidence>
<dbReference type="OrthoDB" id="442460at2759"/>
<accession>A0A7J7MLA2</accession>
<organism evidence="6 7">
    <name type="scientific">Kingdonia uniflora</name>
    <dbReference type="NCBI Taxonomy" id="39325"/>
    <lineage>
        <taxon>Eukaryota</taxon>
        <taxon>Viridiplantae</taxon>
        <taxon>Streptophyta</taxon>
        <taxon>Embryophyta</taxon>
        <taxon>Tracheophyta</taxon>
        <taxon>Spermatophyta</taxon>
        <taxon>Magnoliopsida</taxon>
        <taxon>Ranunculales</taxon>
        <taxon>Circaeasteraceae</taxon>
        <taxon>Kingdonia</taxon>
    </lineage>
</organism>
<dbReference type="PROSITE" id="PS50600">
    <property type="entry name" value="ULP_PROTEASE"/>
    <property type="match status" value="1"/>
</dbReference>
<evidence type="ECO:0000256" key="2">
    <source>
        <dbReference type="ARBA" id="ARBA00022670"/>
    </source>
</evidence>